<proteinExistence type="predicted"/>
<name>A0ABQ9HBV2_9NEOP</name>
<comment type="caution">
    <text evidence="1">The sequence shown here is derived from an EMBL/GenBank/DDBJ whole genome shotgun (WGS) entry which is preliminary data.</text>
</comment>
<keyword evidence="2" id="KW-1185">Reference proteome</keyword>
<dbReference type="Proteomes" id="UP001159363">
    <property type="component" value="Chromosome 5"/>
</dbReference>
<accession>A0ABQ9HBV2</accession>
<sequence>MSIRNTALTMKCTLKFTNAPSKRDMLLKKQVGKVFCGLCETRWVEKHDSIIQFQESAHKIVKALQEILKWKDSNFVVSMACLSDNSFCHMTLSLVLQAPFLDLKDALCDTQSLLKSYQNISDIRISDLFVKAIFTTDYFVTDFQDRSPEERLKFFDFNLLVSSIIVENSTTEIILGRVQTLAQLYTFSWKWYDKKSSEGAKVKSYQYLKLKYRHLNNVVNICILEFVC</sequence>
<evidence type="ECO:0000313" key="2">
    <source>
        <dbReference type="Proteomes" id="UP001159363"/>
    </source>
</evidence>
<gene>
    <name evidence="1" type="ORF">PR048_018293</name>
</gene>
<protein>
    <submittedName>
        <fullName evidence="1">Uncharacterized protein</fullName>
    </submittedName>
</protein>
<reference evidence="1 2" key="1">
    <citation type="submission" date="2023-02" db="EMBL/GenBank/DDBJ databases">
        <title>LHISI_Scaffold_Assembly.</title>
        <authorList>
            <person name="Stuart O.P."/>
            <person name="Cleave R."/>
            <person name="Magrath M.J.L."/>
            <person name="Mikheyev A.S."/>
        </authorList>
    </citation>
    <scope>NUCLEOTIDE SEQUENCE [LARGE SCALE GENOMIC DNA]</scope>
    <source>
        <strain evidence="1">Daus_M_001</strain>
        <tissue evidence="1">Leg muscle</tissue>
    </source>
</reference>
<organism evidence="1 2">
    <name type="scientific">Dryococelus australis</name>
    <dbReference type="NCBI Taxonomy" id="614101"/>
    <lineage>
        <taxon>Eukaryota</taxon>
        <taxon>Metazoa</taxon>
        <taxon>Ecdysozoa</taxon>
        <taxon>Arthropoda</taxon>
        <taxon>Hexapoda</taxon>
        <taxon>Insecta</taxon>
        <taxon>Pterygota</taxon>
        <taxon>Neoptera</taxon>
        <taxon>Polyneoptera</taxon>
        <taxon>Phasmatodea</taxon>
        <taxon>Verophasmatodea</taxon>
        <taxon>Anareolatae</taxon>
        <taxon>Phasmatidae</taxon>
        <taxon>Eurycanthinae</taxon>
        <taxon>Dryococelus</taxon>
    </lineage>
</organism>
<dbReference type="EMBL" id="JARBHB010000006">
    <property type="protein sequence ID" value="KAJ8881807.1"/>
    <property type="molecule type" value="Genomic_DNA"/>
</dbReference>
<evidence type="ECO:0000313" key="1">
    <source>
        <dbReference type="EMBL" id="KAJ8881807.1"/>
    </source>
</evidence>